<protein>
    <submittedName>
        <fullName evidence="2">Uncharacterized protein</fullName>
    </submittedName>
</protein>
<evidence type="ECO:0000313" key="3">
    <source>
        <dbReference type="Proteomes" id="UP000199468"/>
    </source>
</evidence>
<proteinExistence type="predicted"/>
<reference evidence="2 3" key="1">
    <citation type="submission" date="2016-10" db="EMBL/GenBank/DDBJ databases">
        <authorList>
            <person name="Varghese N."/>
            <person name="Submissions S."/>
        </authorList>
    </citation>
    <scope>NUCLEOTIDE SEQUENCE [LARGE SCALE GENOMIC DNA]</scope>
    <source>
        <strain evidence="2 3">DSM 26672</strain>
    </source>
</reference>
<evidence type="ECO:0000256" key="1">
    <source>
        <dbReference type="SAM" id="Coils"/>
    </source>
</evidence>
<gene>
    <name evidence="2" type="ORF">SAMN05421844_107151</name>
</gene>
<keyword evidence="1" id="KW-0175">Coiled coil</keyword>
<accession>A0ABY0P525</accession>
<feature type="coiled-coil region" evidence="1">
    <location>
        <begin position="47"/>
        <end position="74"/>
    </location>
</feature>
<evidence type="ECO:0000313" key="2">
    <source>
        <dbReference type="EMBL" id="SDH20403.1"/>
    </source>
</evidence>
<sequence length="93" mass="10040">MSNHAFNLEMGAAVIGNGLANAIVANNVRRREERHQAAAEANSVASVRRLAAMLAAAQREIAASRAREAAMQEEIDGLRFDLRRTQAALSRAL</sequence>
<dbReference type="EMBL" id="FNBZ01000007">
    <property type="protein sequence ID" value="SDH20403.1"/>
    <property type="molecule type" value="Genomic_DNA"/>
</dbReference>
<organism evidence="2 3">
    <name type="scientific">Bosea robiniae</name>
    <dbReference type="NCBI Taxonomy" id="1036780"/>
    <lineage>
        <taxon>Bacteria</taxon>
        <taxon>Pseudomonadati</taxon>
        <taxon>Pseudomonadota</taxon>
        <taxon>Alphaproteobacteria</taxon>
        <taxon>Hyphomicrobiales</taxon>
        <taxon>Boseaceae</taxon>
        <taxon>Bosea</taxon>
    </lineage>
</organism>
<dbReference type="RefSeq" id="WP_091860178.1">
    <property type="nucleotide sequence ID" value="NZ_FNBZ01000007.1"/>
</dbReference>
<keyword evidence="3" id="KW-1185">Reference proteome</keyword>
<dbReference type="Proteomes" id="UP000199468">
    <property type="component" value="Unassembled WGS sequence"/>
</dbReference>
<name>A0ABY0P525_9HYPH</name>
<comment type="caution">
    <text evidence="2">The sequence shown here is derived from an EMBL/GenBank/DDBJ whole genome shotgun (WGS) entry which is preliminary data.</text>
</comment>